<comment type="cofactor">
    <cofactor evidence="3">
        <name>FAD</name>
        <dbReference type="ChEBI" id="CHEBI:57692"/>
    </cofactor>
</comment>
<evidence type="ECO:0000256" key="3">
    <source>
        <dbReference type="PIRSR" id="PIRSR000137-2"/>
    </source>
</evidence>
<dbReference type="Pfam" id="PF05199">
    <property type="entry name" value="GMC_oxred_C"/>
    <property type="match status" value="1"/>
</dbReference>
<dbReference type="InterPro" id="IPR000172">
    <property type="entry name" value="GMC_OxRdtase_N"/>
</dbReference>
<sequence>MGNFKFLLVLMAVVPSVLAQETSFPPLFEGIFTWMKDGLNHYYSEPKDIGLPKSEYDFIIVGAGSAGCVLANRLTEVEDWSILLIEAGREENFLMDIPVLVNFFQFTEANWKYRTVPSNEACLGMKERRCNIPRGKVMGGSSVLNYMIFTRGHRKDYDIWEKMGNDGWGYKDVLPYFIKSERVEFPNADYKFRGSSGPQSVSQIPYRSPIGRAFVHAGVKMGFKEIDPNGERQQGFHYIQASMHNGTRMSTSRAYLHPIRSRKNLHVLKRSHVTRLLIRPGSNIVYGVEYLRNGKKYAVTARKEVILSAGAVNTPQILMLSGIGPQDELKKLGVPLVKALPVGYNLMDHVALGGFEVNVNAKNIKVPSTDRILNSAQDMYDFAEFRIGPVASPGGIEAIAFVDLSAPSDPDGHPDLELMLSFGSLHSEPTLQDNFGITDLIYNEAYRYRSEAFSVYPMILRPKSRGRVWLKNKNPRSKPLIDMGYFSNPVDIEILTKGINFTKSLLKQAPFKALKPTLDFSKIQIPGCKQHRADSDKYWECHARHLPFTIYHQSGTCKMGKASDPTTVVDSRLKVHGMKNLRVIDASIFPEIPASHPNGVVIMIAEKASDMIKQDYGDLVSDAISFNFLMAKKNEIMDQAN</sequence>
<gene>
    <name evidence="6" type="ORF">LSTR_LSTR009801</name>
</gene>
<dbReference type="GO" id="GO:0016614">
    <property type="term" value="F:oxidoreductase activity, acting on CH-OH group of donors"/>
    <property type="evidence" value="ECO:0007669"/>
    <property type="project" value="InterPro"/>
</dbReference>
<dbReference type="InParanoid" id="A0A482XP80"/>
<feature type="domain" description="Glucose-methanol-choline oxidoreductase N-terminal" evidence="5">
    <location>
        <begin position="310"/>
        <end position="324"/>
    </location>
</feature>
<keyword evidence="3" id="KW-0285">Flavoprotein</keyword>
<dbReference type="PANTHER" id="PTHR11552">
    <property type="entry name" value="GLUCOSE-METHANOL-CHOLINE GMC OXIDOREDUCTASE"/>
    <property type="match status" value="1"/>
</dbReference>
<evidence type="ECO:0000259" key="5">
    <source>
        <dbReference type="PROSITE" id="PS00624"/>
    </source>
</evidence>
<dbReference type="GO" id="GO:0050660">
    <property type="term" value="F:flavin adenine dinucleotide binding"/>
    <property type="evidence" value="ECO:0007669"/>
    <property type="project" value="InterPro"/>
</dbReference>
<keyword evidence="4" id="KW-0732">Signal</keyword>
<dbReference type="Gene3D" id="3.50.50.60">
    <property type="entry name" value="FAD/NAD(P)-binding domain"/>
    <property type="match status" value="1"/>
</dbReference>
<protein>
    <recommendedName>
        <fullName evidence="5">Glucose-methanol-choline oxidoreductase N-terminal domain-containing protein</fullName>
    </recommendedName>
</protein>
<dbReference type="SUPFAM" id="SSF54373">
    <property type="entry name" value="FAD-linked reductases, C-terminal domain"/>
    <property type="match status" value="1"/>
</dbReference>
<keyword evidence="3" id="KW-0274">FAD</keyword>
<dbReference type="Proteomes" id="UP000291343">
    <property type="component" value="Unassembled WGS sequence"/>
</dbReference>
<dbReference type="InterPro" id="IPR012132">
    <property type="entry name" value="GMC_OxRdtase"/>
</dbReference>
<dbReference type="InterPro" id="IPR007867">
    <property type="entry name" value="GMC_OxRtase_C"/>
</dbReference>
<dbReference type="STRING" id="195883.A0A482XP80"/>
<evidence type="ECO:0000313" key="7">
    <source>
        <dbReference type="Proteomes" id="UP000291343"/>
    </source>
</evidence>
<feature type="binding site" evidence="3">
    <location>
        <position position="137"/>
    </location>
    <ligand>
        <name>FAD</name>
        <dbReference type="ChEBI" id="CHEBI:57692"/>
    </ligand>
</feature>
<feature type="chain" id="PRO_5019770861" description="Glucose-methanol-choline oxidoreductase N-terminal domain-containing protein" evidence="4">
    <location>
        <begin position="20"/>
        <end position="641"/>
    </location>
</feature>
<dbReference type="Pfam" id="PF00732">
    <property type="entry name" value="GMC_oxred_N"/>
    <property type="match status" value="1"/>
</dbReference>
<dbReference type="PIRSF" id="PIRSF000137">
    <property type="entry name" value="Alcohol_oxidase"/>
    <property type="match status" value="1"/>
</dbReference>
<feature type="binding site" evidence="3">
    <location>
        <position position="273"/>
    </location>
    <ligand>
        <name>FAD</name>
        <dbReference type="ChEBI" id="CHEBI:57692"/>
    </ligand>
</feature>
<dbReference type="SUPFAM" id="SSF51905">
    <property type="entry name" value="FAD/NAD(P)-binding domain"/>
    <property type="match status" value="1"/>
</dbReference>
<name>A0A482XP80_LAOST</name>
<evidence type="ECO:0000256" key="1">
    <source>
        <dbReference type="ARBA" id="ARBA00010790"/>
    </source>
</evidence>
<feature type="signal peptide" evidence="4">
    <location>
        <begin position="1"/>
        <end position="19"/>
    </location>
</feature>
<evidence type="ECO:0000313" key="6">
    <source>
        <dbReference type="EMBL" id="RZF47310.1"/>
    </source>
</evidence>
<feature type="active site" description="Proton acceptor" evidence="2">
    <location>
        <position position="596"/>
    </location>
</feature>
<keyword evidence="7" id="KW-1185">Reference proteome</keyword>
<comment type="caution">
    <text evidence="6">The sequence shown here is derived from an EMBL/GenBank/DDBJ whole genome shotgun (WGS) entry which is preliminary data.</text>
</comment>
<evidence type="ECO:0000256" key="2">
    <source>
        <dbReference type="PIRSR" id="PIRSR000137-1"/>
    </source>
</evidence>
<dbReference type="AlphaFoldDB" id="A0A482XP80"/>
<dbReference type="PANTHER" id="PTHR11552:SF158">
    <property type="entry name" value="GH23626P-RELATED"/>
    <property type="match status" value="1"/>
</dbReference>
<feature type="active site" description="Proton donor" evidence="2">
    <location>
        <position position="552"/>
    </location>
</feature>
<reference evidence="6 7" key="1">
    <citation type="journal article" date="2017" name="Gigascience">
        <title>Genome sequence of the small brown planthopper, Laodelphax striatellus.</title>
        <authorList>
            <person name="Zhu J."/>
            <person name="Jiang F."/>
            <person name="Wang X."/>
            <person name="Yang P."/>
            <person name="Bao Y."/>
            <person name="Zhao W."/>
            <person name="Wang W."/>
            <person name="Lu H."/>
            <person name="Wang Q."/>
            <person name="Cui N."/>
            <person name="Li J."/>
            <person name="Chen X."/>
            <person name="Luo L."/>
            <person name="Yu J."/>
            <person name="Kang L."/>
            <person name="Cui F."/>
        </authorList>
    </citation>
    <scope>NUCLEOTIDE SEQUENCE [LARGE SCALE GENOMIC DNA]</scope>
    <source>
        <strain evidence="6">Lst14</strain>
    </source>
</reference>
<dbReference type="InterPro" id="IPR036188">
    <property type="entry name" value="FAD/NAD-bd_sf"/>
</dbReference>
<evidence type="ECO:0000256" key="4">
    <source>
        <dbReference type="SAM" id="SignalP"/>
    </source>
</evidence>
<dbReference type="FunCoup" id="A0A482XP80">
    <property type="interactions" value="50"/>
</dbReference>
<organism evidence="6 7">
    <name type="scientific">Laodelphax striatellus</name>
    <name type="common">Small brown planthopper</name>
    <name type="synonym">Delphax striatella</name>
    <dbReference type="NCBI Taxonomy" id="195883"/>
    <lineage>
        <taxon>Eukaryota</taxon>
        <taxon>Metazoa</taxon>
        <taxon>Ecdysozoa</taxon>
        <taxon>Arthropoda</taxon>
        <taxon>Hexapoda</taxon>
        <taxon>Insecta</taxon>
        <taxon>Pterygota</taxon>
        <taxon>Neoptera</taxon>
        <taxon>Paraneoptera</taxon>
        <taxon>Hemiptera</taxon>
        <taxon>Auchenorrhyncha</taxon>
        <taxon>Fulgoroidea</taxon>
        <taxon>Delphacidae</taxon>
        <taxon>Criomorphinae</taxon>
        <taxon>Laodelphax</taxon>
    </lineage>
</organism>
<dbReference type="Gene3D" id="3.30.560.10">
    <property type="entry name" value="Glucose Oxidase, domain 3"/>
    <property type="match status" value="1"/>
</dbReference>
<dbReference type="SMR" id="A0A482XP80"/>
<comment type="similarity">
    <text evidence="1">Belongs to the GMC oxidoreductase family.</text>
</comment>
<dbReference type="EMBL" id="QKKF02004574">
    <property type="protein sequence ID" value="RZF47310.1"/>
    <property type="molecule type" value="Genomic_DNA"/>
</dbReference>
<dbReference type="OrthoDB" id="269227at2759"/>
<dbReference type="PROSITE" id="PS00624">
    <property type="entry name" value="GMC_OXRED_2"/>
    <property type="match status" value="1"/>
</dbReference>
<accession>A0A482XP80</accession>
<proteinExistence type="inferred from homology"/>